<evidence type="ECO:0000313" key="2">
    <source>
        <dbReference type="Proteomes" id="UP000789759"/>
    </source>
</evidence>
<dbReference type="Proteomes" id="UP000789759">
    <property type="component" value="Unassembled WGS sequence"/>
</dbReference>
<dbReference type="EMBL" id="CAJVQA010014777">
    <property type="protein sequence ID" value="CAG8733166.1"/>
    <property type="molecule type" value="Genomic_DNA"/>
</dbReference>
<protein>
    <submittedName>
        <fullName evidence="1">22256_t:CDS:1</fullName>
    </submittedName>
</protein>
<proteinExistence type="predicted"/>
<dbReference type="AlphaFoldDB" id="A0A9N9IGG5"/>
<sequence>MIFELKNLSLRSLEPALIFHHRIESNLWTGEEEKEVKIFYDAIKDALKDVSLEEQRKQKLLFLQKTPPEIKRILRGKCSDEEHDAYQDIYNTLEELVLKLNDDNDYDSLHMEVIDITSKWASKFKDTTVNFAKGVFSKKLELEEDLVKECKKVIQETQSNTNLKWIISESSIVSLGHWWKLSIDWNKNQSERNFLTQVIEPLLSVALYDLPVDVTYELKGELQSRANQDYKSRNTKTSAIGDRPDIMFTVKISEKALELLYIESGRCITTEKKVSSDHTKLIRLCKSGYNFVTTQKRLKDNKEICSFLTILGINITGKHMKIYGLQRKNNIYFYFPIVEADIPVRQTAWENVHELVYALLLVR</sequence>
<accession>A0A9N9IGG5</accession>
<name>A0A9N9IGG5_9GLOM</name>
<feature type="non-terminal residue" evidence="1">
    <location>
        <position position="363"/>
    </location>
</feature>
<comment type="caution">
    <text evidence="1">The sequence shown here is derived from an EMBL/GenBank/DDBJ whole genome shotgun (WGS) entry which is preliminary data.</text>
</comment>
<gene>
    <name evidence="1" type="ORF">CPELLU_LOCUS13624</name>
</gene>
<keyword evidence="2" id="KW-1185">Reference proteome</keyword>
<evidence type="ECO:0000313" key="1">
    <source>
        <dbReference type="EMBL" id="CAG8733166.1"/>
    </source>
</evidence>
<reference evidence="1" key="1">
    <citation type="submission" date="2021-06" db="EMBL/GenBank/DDBJ databases">
        <authorList>
            <person name="Kallberg Y."/>
            <person name="Tangrot J."/>
            <person name="Rosling A."/>
        </authorList>
    </citation>
    <scope>NUCLEOTIDE SEQUENCE</scope>
    <source>
        <strain evidence="1">FL966</strain>
    </source>
</reference>
<dbReference type="OrthoDB" id="2414483at2759"/>
<organism evidence="1 2">
    <name type="scientific">Cetraspora pellucida</name>
    <dbReference type="NCBI Taxonomy" id="1433469"/>
    <lineage>
        <taxon>Eukaryota</taxon>
        <taxon>Fungi</taxon>
        <taxon>Fungi incertae sedis</taxon>
        <taxon>Mucoromycota</taxon>
        <taxon>Glomeromycotina</taxon>
        <taxon>Glomeromycetes</taxon>
        <taxon>Diversisporales</taxon>
        <taxon>Gigasporaceae</taxon>
        <taxon>Cetraspora</taxon>
    </lineage>
</organism>